<proteinExistence type="predicted"/>
<reference evidence="2" key="1">
    <citation type="submission" date="2016-10" db="EMBL/GenBank/DDBJ databases">
        <authorList>
            <person name="Varghese N."/>
        </authorList>
    </citation>
    <scope>NUCLEOTIDE SEQUENCE [LARGE SCALE GENOMIC DNA]</scope>
    <source>
        <strain evidence="2">GAS106B</strain>
    </source>
</reference>
<keyword evidence="2" id="KW-1185">Reference proteome</keyword>
<gene>
    <name evidence="1" type="ORF">SAMN05443245_5195</name>
</gene>
<accession>A0A1H1IHH3</accession>
<dbReference type="EMBL" id="FNKP01000002">
    <property type="protein sequence ID" value="SDR37197.1"/>
    <property type="molecule type" value="Genomic_DNA"/>
</dbReference>
<name>A0A1H1IHH3_9BURK</name>
<dbReference type="RefSeq" id="WP_074769924.1">
    <property type="nucleotide sequence ID" value="NZ_FNKP01000002.1"/>
</dbReference>
<dbReference type="OrthoDB" id="9157544at2"/>
<organism evidence="1 2">
    <name type="scientific">Paraburkholderia fungorum</name>
    <dbReference type="NCBI Taxonomy" id="134537"/>
    <lineage>
        <taxon>Bacteria</taxon>
        <taxon>Pseudomonadati</taxon>
        <taxon>Pseudomonadota</taxon>
        <taxon>Betaproteobacteria</taxon>
        <taxon>Burkholderiales</taxon>
        <taxon>Burkholderiaceae</taxon>
        <taxon>Paraburkholderia</taxon>
    </lineage>
</organism>
<evidence type="ECO:0000313" key="1">
    <source>
        <dbReference type="EMBL" id="SDR37197.1"/>
    </source>
</evidence>
<sequence>MSEIKHTAGPYERVGTTVFALQHYGWRKGEEQFCNRVYANVQAGPGCSPKEAEAVAMLFQAAPELLDLLIKARRYVGLVPCDAVPSDDPIYGVMDDIDAAIAKATGSQS</sequence>
<dbReference type="AlphaFoldDB" id="A0A1H1IHH3"/>
<evidence type="ECO:0000313" key="2">
    <source>
        <dbReference type="Proteomes" id="UP000183487"/>
    </source>
</evidence>
<protein>
    <submittedName>
        <fullName evidence="1">Uncharacterized protein</fullName>
    </submittedName>
</protein>
<dbReference type="Proteomes" id="UP000183487">
    <property type="component" value="Unassembled WGS sequence"/>
</dbReference>